<accession>A0A9J6G6Z5</accession>
<dbReference type="AlphaFoldDB" id="A0A9J6G6Z5"/>
<keyword evidence="2" id="KW-1185">Reference proteome</keyword>
<evidence type="ECO:0000313" key="2">
    <source>
        <dbReference type="Proteomes" id="UP000821853"/>
    </source>
</evidence>
<evidence type="ECO:0000313" key="1">
    <source>
        <dbReference type="EMBL" id="KAH9370473.1"/>
    </source>
</evidence>
<dbReference type="Proteomes" id="UP000821853">
    <property type="component" value="Chromosome 3"/>
</dbReference>
<dbReference type="EMBL" id="JABSTR010000005">
    <property type="protein sequence ID" value="KAH9370473.1"/>
    <property type="molecule type" value="Genomic_DNA"/>
</dbReference>
<gene>
    <name evidence="1" type="ORF">HPB48_020567</name>
</gene>
<comment type="caution">
    <text evidence="1">The sequence shown here is derived from an EMBL/GenBank/DDBJ whole genome shotgun (WGS) entry which is preliminary data.</text>
</comment>
<dbReference type="VEuPathDB" id="VectorBase:HLOH_062177"/>
<proteinExistence type="predicted"/>
<sequence>MKEHHKDVFKATNATPAKTELNELCLKNGHVFYYVNTTTIAREQWWASRKFMESRFLRCDPTVCNVNHGPLPDIYGALDK</sequence>
<protein>
    <submittedName>
        <fullName evidence="1">Uncharacterized protein</fullName>
    </submittedName>
</protein>
<organism evidence="1 2">
    <name type="scientific">Haemaphysalis longicornis</name>
    <name type="common">Bush tick</name>
    <dbReference type="NCBI Taxonomy" id="44386"/>
    <lineage>
        <taxon>Eukaryota</taxon>
        <taxon>Metazoa</taxon>
        <taxon>Ecdysozoa</taxon>
        <taxon>Arthropoda</taxon>
        <taxon>Chelicerata</taxon>
        <taxon>Arachnida</taxon>
        <taxon>Acari</taxon>
        <taxon>Parasitiformes</taxon>
        <taxon>Ixodida</taxon>
        <taxon>Ixodoidea</taxon>
        <taxon>Ixodidae</taxon>
        <taxon>Haemaphysalinae</taxon>
        <taxon>Haemaphysalis</taxon>
    </lineage>
</organism>
<reference evidence="1 2" key="1">
    <citation type="journal article" date="2020" name="Cell">
        <title>Large-Scale Comparative Analyses of Tick Genomes Elucidate Their Genetic Diversity and Vector Capacities.</title>
        <authorList>
            <consortium name="Tick Genome and Microbiome Consortium (TIGMIC)"/>
            <person name="Jia N."/>
            <person name="Wang J."/>
            <person name="Shi W."/>
            <person name="Du L."/>
            <person name="Sun Y."/>
            <person name="Zhan W."/>
            <person name="Jiang J.F."/>
            <person name="Wang Q."/>
            <person name="Zhang B."/>
            <person name="Ji P."/>
            <person name="Bell-Sakyi L."/>
            <person name="Cui X.M."/>
            <person name="Yuan T.T."/>
            <person name="Jiang B.G."/>
            <person name="Yang W.F."/>
            <person name="Lam T.T."/>
            <person name="Chang Q.C."/>
            <person name="Ding S.J."/>
            <person name="Wang X.J."/>
            <person name="Zhu J.G."/>
            <person name="Ruan X.D."/>
            <person name="Zhao L."/>
            <person name="Wei J.T."/>
            <person name="Ye R.Z."/>
            <person name="Que T.C."/>
            <person name="Du C.H."/>
            <person name="Zhou Y.H."/>
            <person name="Cheng J.X."/>
            <person name="Dai P.F."/>
            <person name="Guo W.B."/>
            <person name="Han X.H."/>
            <person name="Huang E.J."/>
            <person name="Li L.F."/>
            <person name="Wei W."/>
            <person name="Gao Y.C."/>
            <person name="Liu J.Z."/>
            <person name="Shao H.Z."/>
            <person name="Wang X."/>
            <person name="Wang C.C."/>
            <person name="Yang T.C."/>
            <person name="Huo Q.B."/>
            <person name="Li W."/>
            <person name="Chen H.Y."/>
            <person name="Chen S.E."/>
            <person name="Zhou L.G."/>
            <person name="Ni X.B."/>
            <person name="Tian J.H."/>
            <person name="Sheng Y."/>
            <person name="Liu T."/>
            <person name="Pan Y.S."/>
            <person name="Xia L.Y."/>
            <person name="Li J."/>
            <person name="Zhao F."/>
            <person name="Cao W.C."/>
        </authorList>
    </citation>
    <scope>NUCLEOTIDE SEQUENCE [LARGE SCALE GENOMIC DNA]</scope>
    <source>
        <strain evidence="1">HaeL-2018</strain>
    </source>
</reference>
<name>A0A9J6G6Z5_HAELO</name>